<evidence type="ECO:0000313" key="3">
    <source>
        <dbReference type="EMBL" id="CAG8590304.1"/>
    </source>
</evidence>
<dbReference type="EMBL" id="CAJVPJ010001414">
    <property type="protein sequence ID" value="CAG8590304.1"/>
    <property type="molecule type" value="Genomic_DNA"/>
</dbReference>
<accession>A0A9N9C5W5</accession>
<evidence type="ECO:0000313" key="4">
    <source>
        <dbReference type="Proteomes" id="UP000789572"/>
    </source>
</evidence>
<feature type="compositionally biased region" description="Pro residues" evidence="1">
    <location>
        <begin position="70"/>
        <end position="106"/>
    </location>
</feature>
<name>A0A9N9C5W5_9GLOM</name>
<gene>
    <name evidence="3" type="ORF">POCULU_LOCUS6939</name>
</gene>
<reference evidence="3" key="1">
    <citation type="submission" date="2021-06" db="EMBL/GenBank/DDBJ databases">
        <authorList>
            <person name="Kallberg Y."/>
            <person name="Tangrot J."/>
            <person name="Rosling A."/>
        </authorList>
    </citation>
    <scope>NUCLEOTIDE SEQUENCE</scope>
    <source>
        <strain evidence="3">IA702</strain>
    </source>
</reference>
<keyword evidence="2" id="KW-0732">Signal</keyword>
<keyword evidence="4" id="KW-1185">Reference proteome</keyword>
<dbReference type="Proteomes" id="UP000789572">
    <property type="component" value="Unassembled WGS sequence"/>
</dbReference>
<feature type="chain" id="PRO_5040436542" evidence="2">
    <location>
        <begin position="24"/>
        <end position="154"/>
    </location>
</feature>
<feature type="region of interest" description="Disordered" evidence="1">
    <location>
        <begin position="29"/>
        <end position="135"/>
    </location>
</feature>
<sequence>MIHIHITIVLAFLVFALHFGAHAIPITTTTDLDIPGSTGSPSLPRSAPTLYPPPAANPPGANPTSANPPSANPPSANPPSANPPGANPPSANPPGANPPSANPPGANPGNDGDSPGPTYQDAPPPSLTPAIPASTMTVITTVRETEYPGTMFIK</sequence>
<feature type="compositionally biased region" description="Low complexity" evidence="1">
    <location>
        <begin position="107"/>
        <end position="118"/>
    </location>
</feature>
<dbReference type="AlphaFoldDB" id="A0A9N9C5W5"/>
<organism evidence="3 4">
    <name type="scientific">Paraglomus occultum</name>
    <dbReference type="NCBI Taxonomy" id="144539"/>
    <lineage>
        <taxon>Eukaryota</taxon>
        <taxon>Fungi</taxon>
        <taxon>Fungi incertae sedis</taxon>
        <taxon>Mucoromycota</taxon>
        <taxon>Glomeromycotina</taxon>
        <taxon>Glomeromycetes</taxon>
        <taxon>Paraglomerales</taxon>
        <taxon>Paraglomeraceae</taxon>
        <taxon>Paraglomus</taxon>
    </lineage>
</organism>
<feature type="compositionally biased region" description="Pro residues" evidence="1">
    <location>
        <begin position="50"/>
        <end position="61"/>
    </location>
</feature>
<evidence type="ECO:0000256" key="1">
    <source>
        <dbReference type="SAM" id="MobiDB-lite"/>
    </source>
</evidence>
<protein>
    <submittedName>
        <fullName evidence="3">2060_t:CDS:1</fullName>
    </submittedName>
</protein>
<evidence type="ECO:0000256" key="2">
    <source>
        <dbReference type="SAM" id="SignalP"/>
    </source>
</evidence>
<comment type="caution">
    <text evidence="3">The sequence shown here is derived from an EMBL/GenBank/DDBJ whole genome shotgun (WGS) entry which is preliminary data.</text>
</comment>
<proteinExistence type="predicted"/>
<feature type="signal peptide" evidence="2">
    <location>
        <begin position="1"/>
        <end position="23"/>
    </location>
</feature>